<dbReference type="KEGG" id="dol:Dole_1868"/>
<dbReference type="RefSeq" id="WP_012175284.1">
    <property type="nucleotide sequence ID" value="NC_009943.1"/>
</dbReference>
<gene>
    <name evidence="4" type="ordered locus">Dole_1868</name>
</gene>
<keyword evidence="1" id="KW-0812">Transmembrane</keyword>
<evidence type="ECO:0000313" key="4">
    <source>
        <dbReference type="EMBL" id="ABW67672.1"/>
    </source>
</evidence>
<dbReference type="CAZy" id="GT2">
    <property type="family name" value="Glycosyltransferase Family 2"/>
</dbReference>
<protein>
    <submittedName>
        <fullName evidence="4">Glycosyl transferase family 2</fullName>
    </submittedName>
</protein>
<feature type="transmembrane region" description="Helical" evidence="1">
    <location>
        <begin position="577"/>
        <end position="594"/>
    </location>
</feature>
<feature type="transmembrane region" description="Helical" evidence="1">
    <location>
        <begin position="385"/>
        <end position="402"/>
    </location>
</feature>
<organism evidence="4 5">
    <name type="scientific">Desulfosudis oleivorans (strain DSM 6200 / JCM 39069 / Hxd3)</name>
    <name type="common">Desulfococcus oleovorans</name>
    <dbReference type="NCBI Taxonomy" id="96561"/>
    <lineage>
        <taxon>Bacteria</taxon>
        <taxon>Pseudomonadati</taxon>
        <taxon>Thermodesulfobacteriota</taxon>
        <taxon>Desulfobacteria</taxon>
        <taxon>Desulfobacterales</taxon>
        <taxon>Desulfosudaceae</taxon>
        <taxon>Desulfosudis</taxon>
    </lineage>
</organism>
<dbReference type="InterPro" id="IPR038731">
    <property type="entry name" value="RgtA/B/C-like"/>
</dbReference>
<keyword evidence="4" id="KW-0808">Transferase</keyword>
<dbReference type="OrthoDB" id="3498905at2"/>
<feature type="transmembrane region" description="Helical" evidence="1">
    <location>
        <begin position="408"/>
        <end position="438"/>
    </location>
</feature>
<dbReference type="STRING" id="96561.Dole_1868"/>
<dbReference type="Pfam" id="PF13231">
    <property type="entry name" value="PMT_2"/>
    <property type="match status" value="1"/>
</dbReference>
<dbReference type="eggNOG" id="COG0463">
    <property type="taxonomic scope" value="Bacteria"/>
</dbReference>
<dbReference type="AlphaFoldDB" id="A8ZSD5"/>
<dbReference type="GO" id="GO:0016740">
    <property type="term" value="F:transferase activity"/>
    <property type="evidence" value="ECO:0007669"/>
    <property type="project" value="UniProtKB-KW"/>
</dbReference>
<feature type="transmembrane region" description="Helical" evidence="1">
    <location>
        <begin position="331"/>
        <end position="351"/>
    </location>
</feature>
<keyword evidence="1" id="KW-1133">Transmembrane helix</keyword>
<feature type="transmembrane region" description="Helical" evidence="1">
    <location>
        <begin position="357"/>
        <end position="378"/>
    </location>
</feature>
<dbReference type="InterPro" id="IPR029044">
    <property type="entry name" value="Nucleotide-diphossugar_trans"/>
</dbReference>
<feature type="domain" description="Glycosyltransferase RgtA/B/C/D-like" evidence="3">
    <location>
        <begin position="311"/>
        <end position="448"/>
    </location>
</feature>
<feature type="transmembrane region" description="Helical" evidence="1">
    <location>
        <begin position="134"/>
        <end position="151"/>
    </location>
</feature>
<accession>A8ZSD5</accession>
<sequence>MSDLWVLAPVYNEEKNLSDFVEEWLAVLRKTMGADFTFCLINDGSTDGSPDILNRLAATHPELKIIDKPHSGHGPTCRMGYELALQAEAQWIFQIDSDGQCDPAFFETFWGSRSHGPVHYGVRRAREDGWIRRFISRALTVLIFLLSFRWVRDANVPYRLMRRDALEAALRQMPKNFRMVNALLALIQQRHPGIQWHVIPFHRRTGRQLPVDLPFFLGQAGAFIIDYLFWRRHREKKSLKRKVLTAGRVLLTLWVAYYIIAFVAIALIRDFVLVEYNWLEGFHMAQVHWLLAGNPLYTEPSLEYVPILYGPLYAYVSSAFVFIFGEHYGTLRLVSLLATLGTQIILGWMVWRKTRSLLGAFVAAGLYAGMYGATGFYYDMARIDALYVFLTTAAACAIWIAAEKGGTATFAAAVAATGAVLTKQTALLPVIALCLWSLARHTRQGRLTALLCLGAIGVSQLVPALTGNSWFFYYLYKVPSSHPLSLENFYDFLFETGRYLSIGLVLTGVGLYLLFQKPGKKQDAWFLLIFTSAMFFAGLLPRLKTGGAVNNLMPVAAAIALCCGLTAGMVRYYRNKATLVIFSLLLCFSAQLFYHPQKALFSSEIELGTQAAINAFRRLEGPVFAPCHPYLPLLAGKTGSAFWMPIYDLSQTQDAAWEILQAKLFNALSEKRFRAIVFPKTFSGQSSFPYLLENYRPANSDGVNGIQEAIGNLSIYMPRE</sequence>
<feature type="transmembrane region" description="Helical" evidence="1">
    <location>
        <begin position="250"/>
        <end position="268"/>
    </location>
</feature>
<feature type="transmembrane region" description="Helical" evidence="1">
    <location>
        <begin position="304"/>
        <end position="324"/>
    </location>
</feature>
<dbReference type="HOGENOM" id="CLU_383911_0_0_7"/>
<evidence type="ECO:0000259" key="3">
    <source>
        <dbReference type="Pfam" id="PF13231"/>
    </source>
</evidence>
<feature type="transmembrane region" description="Helical" evidence="1">
    <location>
        <begin position="213"/>
        <end position="230"/>
    </location>
</feature>
<evidence type="ECO:0000313" key="5">
    <source>
        <dbReference type="Proteomes" id="UP000008561"/>
    </source>
</evidence>
<dbReference type="CDD" id="cd04179">
    <property type="entry name" value="DPM_DPG-synthase_like"/>
    <property type="match status" value="1"/>
</dbReference>
<feature type="transmembrane region" description="Helical" evidence="1">
    <location>
        <begin position="496"/>
        <end position="515"/>
    </location>
</feature>
<feature type="domain" description="Glycosyltransferase 2-like" evidence="2">
    <location>
        <begin position="6"/>
        <end position="167"/>
    </location>
</feature>
<feature type="transmembrane region" description="Helical" evidence="1">
    <location>
        <begin position="552"/>
        <end position="570"/>
    </location>
</feature>
<dbReference type="SUPFAM" id="SSF53448">
    <property type="entry name" value="Nucleotide-diphospho-sugar transferases"/>
    <property type="match status" value="1"/>
</dbReference>
<dbReference type="PANTHER" id="PTHR48090">
    <property type="entry name" value="UNDECAPRENYL-PHOSPHATE 4-DEOXY-4-FORMAMIDO-L-ARABINOSE TRANSFERASE-RELATED"/>
    <property type="match status" value="1"/>
</dbReference>
<dbReference type="Gene3D" id="3.90.550.10">
    <property type="entry name" value="Spore Coat Polysaccharide Biosynthesis Protein SpsA, Chain A"/>
    <property type="match status" value="1"/>
</dbReference>
<evidence type="ECO:0000256" key="1">
    <source>
        <dbReference type="SAM" id="Phobius"/>
    </source>
</evidence>
<feature type="transmembrane region" description="Helical" evidence="1">
    <location>
        <begin position="450"/>
        <end position="476"/>
    </location>
</feature>
<dbReference type="InterPro" id="IPR001173">
    <property type="entry name" value="Glyco_trans_2-like"/>
</dbReference>
<dbReference type="InterPro" id="IPR050256">
    <property type="entry name" value="Glycosyltransferase_2"/>
</dbReference>
<name>A8ZSD5_DESOH</name>
<keyword evidence="1" id="KW-0472">Membrane</keyword>
<reference evidence="4 5" key="1">
    <citation type="submission" date="2007-10" db="EMBL/GenBank/DDBJ databases">
        <title>Complete sequence of Desulfococcus oleovorans Hxd3.</title>
        <authorList>
            <consortium name="US DOE Joint Genome Institute"/>
            <person name="Copeland A."/>
            <person name="Lucas S."/>
            <person name="Lapidus A."/>
            <person name="Barry K."/>
            <person name="Glavina del Rio T."/>
            <person name="Dalin E."/>
            <person name="Tice H."/>
            <person name="Pitluck S."/>
            <person name="Kiss H."/>
            <person name="Brettin T."/>
            <person name="Bruce D."/>
            <person name="Detter J.C."/>
            <person name="Han C."/>
            <person name="Schmutz J."/>
            <person name="Larimer F."/>
            <person name="Land M."/>
            <person name="Hauser L."/>
            <person name="Kyrpides N."/>
            <person name="Kim E."/>
            <person name="Wawrik B."/>
            <person name="Richardson P."/>
        </authorList>
    </citation>
    <scope>NUCLEOTIDE SEQUENCE [LARGE SCALE GENOMIC DNA]</scope>
    <source>
        <strain evidence="5">DSM 6200 / JCM 39069 / Hxd3</strain>
    </source>
</reference>
<dbReference type="Proteomes" id="UP000008561">
    <property type="component" value="Chromosome"/>
</dbReference>
<dbReference type="Pfam" id="PF00535">
    <property type="entry name" value="Glycos_transf_2"/>
    <property type="match status" value="1"/>
</dbReference>
<dbReference type="EMBL" id="CP000859">
    <property type="protein sequence ID" value="ABW67672.1"/>
    <property type="molecule type" value="Genomic_DNA"/>
</dbReference>
<feature type="transmembrane region" description="Helical" evidence="1">
    <location>
        <begin position="524"/>
        <end position="540"/>
    </location>
</feature>
<proteinExistence type="predicted"/>
<evidence type="ECO:0000259" key="2">
    <source>
        <dbReference type="Pfam" id="PF00535"/>
    </source>
</evidence>
<keyword evidence="5" id="KW-1185">Reference proteome</keyword>